<organism evidence="1 2">
    <name type="scientific">Clathrospora elynae</name>
    <dbReference type="NCBI Taxonomy" id="706981"/>
    <lineage>
        <taxon>Eukaryota</taxon>
        <taxon>Fungi</taxon>
        <taxon>Dikarya</taxon>
        <taxon>Ascomycota</taxon>
        <taxon>Pezizomycotina</taxon>
        <taxon>Dothideomycetes</taxon>
        <taxon>Pleosporomycetidae</taxon>
        <taxon>Pleosporales</taxon>
        <taxon>Diademaceae</taxon>
        <taxon>Clathrospora</taxon>
    </lineage>
</organism>
<protein>
    <submittedName>
        <fullName evidence="1">Uncharacterized protein</fullName>
    </submittedName>
</protein>
<name>A0A6A5T5N8_9PLEO</name>
<evidence type="ECO:0000313" key="2">
    <source>
        <dbReference type="Proteomes" id="UP000800038"/>
    </source>
</evidence>
<keyword evidence="2" id="KW-1185">Reference proteome</keyword>
<dbReference type="EMBL" id="ML976000">
    <property type="protein sequence ID" value="KAF1947029.1"/>
    <property type="molecule type" value="Genomic_DNA"/>
</dbReference>
<dbReference type="Proteomes" id="UP000800038">
    <property type="component" value="Unassembled WGS sequence"/>
</dbReference>
<reference evidence="1" key="1">
    <citation type="journal article" date="2020" name="Stud. Mycol.">
        <title>101 Dothideomycetes genomes: a test case for predicting lifestyles and emergence of pathogens.</title>
        <authorList>
            <person name="Haridas S."/>
            <person name="Albert R."/>
            <person name="Binder M."/>
            <person name="Bloem J."/>
            <person name="Labutti K."/>
            <person name="Salamov A."/>
            <person name="Andreopoulos B."/>
            <person name="Baker S."/>
            <person name="Barry K."/>
            <person name="Bills G."/>
            <person name="Bluhm B."/>
            <person name="Cannon C."/>
            <person name="Castanera R."/>
            <person name="Culley D."/>
            <person name="Daum C."/>
            <person name="Ezra D."/>
            <person name="Gonzalez J."/>
            <person name="Henrissat B."/>
            <person name="Kuo A."/>
            <person name="Liang C."/>
            <person name="Lipzen A."/>
            <person name="Lutzoni F."/>
            <person name="Magnuson J."/>
            <person name="Mondo S."/>
            <person name="Nolan M."/>
            <person name="Ohm R."/>
            <person name="Pangilinan J."/>
            <person name="Park H.-J."/>
            <person name="Ramirez L."/>
            <person name="Alfaro M."/>
            <person name="Sun H."/>
            <person name="Tritt A."/>
            <person name="Yoshinaga Y."/>
            <person name="Zwiers L.-H."/>
            <person name="Turgeon B."/>
            <person name="Goodwin S."/>
            <person name="Spatafora J."/>
            <person name="Crous P."/>
            <person name="Grigoriev I."/>
        </authorList>
    </citation>
    <scope>NUCLEOTIDE SEQUENCE</scope>
    <source>
        <strain evidence="1">CBS 161.51</strain>
    </source>
</reference>
<sequence length="104" mass="11626">MTPTSTPGNSTNMSPIEAAAAAIELLEPGDIFTYTAIADAHVVNRVTPSQRHKHSQALRKAQAIKQQKLDPQQELELVQYIKARDVRSGHSQIYPQCTLHWGHW</sequence>
<accession>A0A6A5T5N8</accession>
<proteinExistence type="predicted"/>
<dbReference type="OrthoDB" id="3942738at2759"/>
<gene>
    <name evidence="1" type="ORF">EJ02DRAFT_450004</name>
</gene>
<dbReference type="AlphaFoldDB" id="A0A6A5T5N8"/>
<evidence type="ECO:0000313" key="1">
    <source>
        <dbReference type="EMBL" id="KAF1947029.1"/>
    </source>
</evidence>